<feature type="transmembrane region" description="Helical" evidence="1">
    <location>
        <begin position="26"/>
        <end position="45"/>
    </location>
</feature>
<organism evidence="2 3">
    <name type="scientific">Roseomonas gilardii</name>
    <dbReference type="NCBI Taxonomy" id="257708"/>
    <lineage>
        <taxon>Bacteria</taxon>
        <taxon>Pseudomonadati</taxon>
        <taxon>Pseudomonadota</taxon>
        <taxon>Alphaproteobacteria</taxon>
        <taxon>Acetobacterales</taxon>
        <taxon>Roseomonadaceae</taxon>
        <taxon>Roseomonas</taxon>
    </lineage>
</organism>
<proteinExistence type="predicted"/>
<name>A0ABU3MGZ5_9PROT</name>
<keyword evidence="3" id="KW-1185">Reference proteome</keyword>
<evidence type="ECO:0008006" key="4">
    <source>
        <dbReference type="Google" id="ProtNLM"/>
    </source>
</evidence>
<reference evidence="2 3" key="1">
    <citation type="journal article" date="2019" name="Microb. Pathog.">
        <title>Comparison of VITEK 2, MALDI-TOF MS, 16S rRNA gene sequencing, and whole-genome sequencing for identification of Roseomonas mucosa.</title>
        <authorList>
            <person name="Rudolph W.W."/>
            <person name="Gunzer F."/>
            <person name="Trauth M."/>
            <person name="Bunk B."/>
            <person name="Bigge R."/>
            <person name="Schrottner P."/>
        </authorList>
    </citation>
    <scope>NUCLEOTIDE SEQUENCE [LARGE SCALE GENOMIC DNA]</scope>
    <source>
        <strain evidence="2 3">DSM 103800</strain>
    </source>
</reference>
<evidence type="ECO:0000313" key="3">
    <source>
        <dbReference type="Proteomes" id="UP001258945"/>
    </source>
</evidence>
<dbReference type="Proteomes" id="UP001258945">
    <property type="component" value="Unassembled WGS sequence"/>
</dbReference>
<protein>
    <recommendedName>
        <fullName evidence="4">Protoheme IX farnesyltransferase</fullName>
    </recommendedName>
</protein>
<comment type="caution">
    <text evidence="2">The sequence shown here is derived from an EMBL/GenBank/DDBJ whole genome shotgun (WGS) entry which is preliminary data.</text>
</comment>
<evidence type="ECO:0000256" key="1">
    <source>
        <dbReference type="SAM" id="Phobius"/>
    </source>
</evidence>
<keyword evidence="1" id="KW-0472">Membrane</keyword>
<keyword evidence="1" id="KW-1133">Transmembrane helix</keyword>
<dbReference type="EMBL" id="JAVVDO010000023">
    <property type="protein sequence ID" value="MDT8332182.1"/>
    <property type="molecule type" value="Genomic_DNA"/>
</dbReference>
<evidence type="ECO:0000313" key="2">
    <source>
        <dbReference type="EMBL" id="MDT8332182.1"/>
    </source>
</evidence>
<gene>
    <name evidence="2" type="ORF">RQ831_14060</name>
</gene>
<accession>A0ABU3MGZ5</accession>
<keyword evidence="1" id="KW-0812">Transmembrane</keyword>
<sequence length="51" mass="5955">MAELEPIRMTPEEKVDFHRRRRARNWAILAALLGLVVLFYLIAIARMSQTS</sequence>
<dbReference type="RefSeq" id="WP_156878608.1">
    <property type="nucleotide sequence ID" value="NZ_CP015583.1"/>
</dbReference>